<evidence type="ECO:0000313" key="2">
    <source>
        <dbReference type="Proteomes" id="UP001431010"/>
    </source>
</evidence>
<sequence>MASTIRPGSSGKARSMIAVIFFSVIISRHTRPRLPHLACAIGDDGARAGVLKLEHQLPQSESVMNSDQDRAGLEDAEDRTKQLNGDLAIDRDTVSGDDAVIDETSGDLNGDIIALAIGRTDTVDPHRDFV</sequence>
<keyword evidence="2" id="KW-1185">Reference proteome</keyword>
<reference evidence="1" key="1">
    <citation type="journal article" date="2024" name="Antonie Van Leeuwenhoek">
        <title>Bradyrhizobium ontarionense sp. nov., a novel bacterial symbiont isolated from Aeschynomene indica (Indian jointvetch), harbours photosynthesis, nitrogen fixation and nitrous oxide (N2O) reductase genes.</title>
        <authorList>
            <person name="Bromfield E.S.P."/>
            <person name="Cloutier S."/>
        </authorList>
    </citation>
    <scope>NUCLEOTIDE SEQUENCE</scope>
    <source>
        <strain evidence="1">A19</strain>
    </source>
</reference>
<organism evidence="1 2">
    <name type="scientific">Bradyrhizobium ontarionense</name>
    <dbReference type="NCBI Taxonomy" id="2898149"/>
    <lineage>
        <taxon>Bacteria</taxon>
        <taxon>Pseudomonadati</taxon>
        <taxon>Pseudomonadota</taxon>
        <taxon>Alphaproteobacteria</taxon>
        <taxon>Hyphomicrobiales</taxon>
        <taxon>Nitrobacteraceae</taxon>
        <taxon>Bradyrhizobium</taxon>
    </lineage>
</organism>
<proteinExistence type="predicted"/>
<protein>
    <submittedName>
        <fullName evidence="1">Uncharacterized protein</fullName>
    </submittedName>
</protein>
<dbReference type="EMBL" id="CP088156">
    <property type="protein sequence ID" value="UFZ04968.1"/>
    <property type="molecule type" value="Genomic_DNA"/>
</dbReference>
<gene>
    <name evidence="1" type="ORF">LQG66_01205</name>
</gene>
<name>A0ABY3RE46_9BRAD</name>
<accession>A0ABY3RE46</accession>
<evidence type="ECO:0000313" key="1">
    <source>
        <dbReference type="EMBL" id="UFZ04968.1"/>
    </source>
</evidence>
<dbReference type="Proteomes" id="UP001431010">
    <property type="component" value="Chromosome"/>
</dbReference>